<reference evidence="5 6" key="1">
    <citation type="submission" date="2023-08" db="EMBL/GenBank/DDBJ databases">
        <title>Implementing the SeqCode for naming new Mesorhizobium species isolated from Vachellia karroo root nodules.</title>
        <authorList>
            <person name="Van Lill M."/>
        </authorList>
    </citation>
    <scope>NUCLEOTIDE SEQUENCE [LARGE SCALE GENOMIC DNA]</scope>
    <source>
        <strain evidence="5 6">VK2B</strain>
    </source>
</reference>
<dbReference type="PROSITE" id="PS01124">
    <property type="entry name" value="HTH_ARAC_FAMILY_2"/>
    <property type="match status" value="1"/>
</dbReference>
<dbReference type="InterPro" id="IPR018062">
    <property type="entry name" value="HTH_AraC-typ_CS"/>
</dbReference>
<protein>
    <submittedName>
        <fullName evidence="5">AraC family transcriptional regulator</fullName>
    </submittedName>
</protein>
<feature type="domain" description="HTH araC/xylS-type" evidence="4">
    <location>
        <begin position="1"/>
        <end position="93"/>
    </location>
</feature>
<dbReference type="PANTHER" id="PTHR46796">
    <property type="entry name" value="HTH-TYPE TRANSCRIPTIONAL ACTIVATOR RHAS-RELATED"/>
    <property type="match status" value="1"/>
</dbReference>
<evidence type="ECO:0000256" key="3">
    <source>
        <dbReference type="ARBA" id="ARBA00023163"/>
    </source>
</evidence>
<dbReference type="Gene3D" id="1.10.10.60">
    <property type="entry name" value="Homeodomain-like"/>
    <property type="match status" value="2"/>
</dbReference>
<sequence>MLANLSGDVAIADITQACSLSVSYFARAFRRTMGVPPYKWLMNERIRKAKTLLSQSRLGICEVALACGFVDQSHLTRVFRCTVGQTPRLWRKEAGTRTD</sequence>
<organism evidence="5 6">
    <name type="scientific">Mesorhizobium humile</name>
    <dbReference type="NCBI Taxonomy" id="3072313"/>
    <lineage>
        <taxon>Bacteria</taxon>
        <taxon>Pseudomonadati</taxon>
        <taxon>Pseudomonadota</taxon>
        <taxon>Alphaproteobacteria</taxon>
        <taxon>Hyphomicrobiales</taxon>
        <taxon>Phyllobacteriaceae</taxon>
        <taxon>Mesorhizobium</taxon>
    </lineage>
</organism>
<dbReference type="Pfam" id="PF12833">
    <property type="entry name" value="HTH_18"/>
    <property type="match status" value="1"/>
</dbReference>
<dbReference type="InterPro" id="IPR050204">
    <property type="entry name" value="AraC_XylS_family_regulators"/>
</dbReference>
<accession>A0ABU4YNH6</accession>
<dbReference type="Proteomes" id="UP001280156">
    <property type="component" value="Unassembled WGS sequence"/>
</dbReference>
<evidence type="ECO:0000256" key="1">
    <source>
        <dbReference type="ARBA" id="ARBA00023015"/>
    </source>
</evidence>
<keyword evidence="3" id="KW-0804">Transcription</keyword>
<dbReference type="RefSeq" id="WP_430699305.1">
    <property type="nucleotide sequence ID" value="NZ_JAVIIU010000017.1"/>
</dbReference>
<dbReference type="InterPro" id="IPR018060">
    <property type="entry name" value="HTH_AraC"/>
</dbReference>
<comment type="caution">
    <text evidence="5">The sequence shown here is derived from an EMBL/GenBank/DDBJ whole genome shotgun (WGS) entry which is preliminary data.</text>
</comment>
<dbReference type="PROSITE" id="PS00041">
    <property type="entry name" value="HTH_ARAC_FAMILY_1"/>
    <property type="match status" value="1"/>
</dbReference>
<dbReference type="EMBL" id="JAVIIV010000020">
    <property type="protein sequence ID" value="MDX8488548.1"/>
    <property type="molecule type" value="Genomic_DNA"/>
</dbReference>
<name>A0ABU4YNH6_9HYPH</name>
<dbReference type="InterPro" id="IPR009057">
    <property type="entry name" value="Homeodomain-like_sf"/>
</dbReference>
<proteinExistence type="predicted"/>
<gene>
    <name evidence="5" type="ORF">RFM52_25620</name>
</gene>
<dbReference type="PANTHER" id="PTHR46796:SF14">
    <property type="entry name" value="TRANSCRIPTIONAL REGULATORY PROTEIN"/>
    <property type="match status" value="1"/>
</dbReference>
<dbReference type="SMART" id="SM00342">
    <property type="entry name" value="HTH_ARAC"/>
    <property type="match status" value="1"/>
</dbReference>
<keyword evidence="1" id="KW-0805">Transcription regulation</keyword>
<evidence type="ECO:0000313" key="5">
    <source>
        <dbReference type="EMBL" id="MDX8488548.1"/>
    </source>
</evidence>
<evidence type="ECO:0000256" key="2">
    <source>
        <dbReference type="ARBA" id="ARBA00023125"/>
    </source>
</evidence>
<evidence type="ECO:0000313" key="6">
    <source>
        <dbReference type="Proteomes" id="UP001280156"/>
    </source>
</evidence>
<evidence type="ECO:0000259" key="4">
    <source>
        <dbReference type="PROSITE" id="PS01124"/>
    </source>
</evidence>
<dbReference type="SUPFAM" id="SSF46689">
    <property type="entry name" value="Homeodomain-like"/>
    <property type="match status" value="2"/>
</dbReference>
<keyword evidence="2" id="KW-0238">DNA-binding</keyword>
<keyword evidence="6" id="KW-1185">Reference proteome</keyword>